<reference evidence="1 2" key="1">
    <citation type="submission" date="2024-04" db="EMBL/GenBank/DDBJ databases">
        <title>Tritrichomonas musculus Genome.</title>
        <authorList>
            <person name="Alves-Ferreira E."/>
            <person name="Grigg M."/>
            <person name="Lorenzi H."/>
            <person name="Galac M."/>
        </authorList>
    </citation>
    <scope>NUCLEOTIDE SEQUENCE [LARGE SCALE GENOMIC DNA]</scope>
    <source>
        <strain evidence="1 2">EAF2021</strain>
    </source>
</reference>
<gene>
    <name evidence="1" type="ORF">M9Y10_045018</name>
</gene>
<keyword evidence="2" id="KW-1185">Reference proteome</keyword>
<comment type="caution">
    <text evidence="1">The sequence shown here is derived from an EMBL/GenBank/DDBJ whole genome shotgun (WGS) entry which is preliminary data.</text>
</comment>
<dbReference type="EMBL" id="JAPFFF010000009">
    <property type="protein sequence ID" value="KAK8882376.1"/>
    <property type="molecule type" value="Genomic_DNA"/>
</dbReference>
<name>A0ABR2JUF1_9EUKA</name>
<evidence type="ECO:0000313" key="2">
    <source>
        <dbReference type="Proteomes" id="UP001470230"/>
    </source>
</evidence>
<evidence type="ECO:0000313" key="1">
    <source>
        <dbReference type="EMBL" id="KAK8882376.1"/>
    </source>
</evidence>
<organism evidence="1 2">
    <name type="scientific">Tritrichomonas musculus</name>
    <dbReference type="NCBI Taxonomy" id="1915356"/>
    <lineage>
        <taxon>Eukaryota</taxon>
        <taxon>Metamonada</taxon>
        <taxon>Parabasalia</taxon>
        <taxon>Tritrichomonadida</taxon>
        <taxon>Tritrichomonadidae</taxon>
        <taxon>Tritrichomonas</taxon>
    </lineage>
</organism>
<sequence>MIKKRNLNTGVNANVSLEPTSAAQSNNNINNNIFINKREDGKEDIVITREATLNDIITTDEPTNNKTPNELILETYAKILLNQDKALISNLISKHTIIVPHEDLVNIIKSVTGEDVEIYVDDNPGCCVAKVSPIQKIDSIKIVKESGEIVTDFKQVYNKEYNDLVNVYHLCLKYVVC</sequence>
<accession>A0ABR2JUF1</accession>
<dbReference type="Proteomes" id="UP001470230">
    <property type="component" value="Unassembled WGS sequence"/>
</dbReference>
<protein>
    <submittedName>
        <fullName evidence="1">Uncharacterized protein</fullName>
    </submittedName>
</protein>
<proteinExistence type="predicted"/>